<reference evidence="10" key="4">
    <citation type="submission" date="2025-08" db="UniProtKB">
        <authorList>
            <consortium name="Ensembl"/>
        </authorList>
    </citation>
    <scope>IDENTIFICATION</scope>
</reference>
<evidence type="ECO:0000259" key="9">
    <source>
        <dbReference type="SMART" id="SM01275"/>
    </source>
</evidence>
<evidence type="ECO:0000256" key="1">
    <source>
        <dbReference type="ARBA" id="ARBA00004324"/>
    </source>
</evidence>
<dbReference type="InterPro" id="IPR046370">
    <property type="entry name" value="MAML_N_sf"/>
</dbReference>
<feature type="region of interest" description="Disordered" evidence="8">
    <location>
        <begin position="1"/>
        <end position="49"/>
    </location>
</feature>
<dbReference type="Gene3D" id="6.10.250.970">
    <property type="match status" value="1"/>
</dbReference>
<organism evidence="10 11">
    <name type="scientific">Callorhinchus milii</name>
    <name type="common">Ghost shark</name>
    <dbReference type="NCBI Taxonomy" id="7868"/>
    <lineage>
        <taxon>Eukaryota</taxon>
        <taxon>Metazoa</taxon>
        <taxon>Chordata</taxon>
        <taxon>Craniata</taxon>
        <taxon>Vertebrata</taxon>
        <taxon>Chondrichthyes</taxon>
        <taxon>Holocephali</taxon>
        <taxon>Chimaeriformes</taxon>
        <taxon>Callorhinchidae</taxon>
        <taxon>Callorhinchus</taxon>
    </lineage>
</organism>
<keyword evidence="7" id="KW-0539">Nucleus</keyword>
<dbReference type="InterPro" id="IPR048455">
    <property type="entry name" value="MAML1_3_TAD2"/>
</dbReference>
<sequence>MGDFAASTTAANSNSHPAMANNNNNSSSTSGTGTGTGTGTIGGGGIPKHSTVVQRLRQRIEGFRRHHNNCEVRRQQAQAQQLELERQDTLTLHQRCLELKGKKSGKHKQDTAYRSRACEPDPPAAALRSVSAAGDQRTNTLIALQETVKRKLEGARSPLNGDLQNGVSDSSFSPTSKRVRKEGPGIEQSNSLPNNIPIPSVSPLHQIDIKPTFPRPTSGNNSTGMDDLNKEGRHPRVNLQVNGTRDDDDFNLILTKDLKQEPLDDPTGMDSSDASLVHQNKLFSDINLNEQEWQELIDELTSTVPEDDMHDLFNEDFDEKKEIEVIRPTAQTPVPQDNTNIKSEMCPSPFNQMSMGSPQVRPSSSGPPFSNVSTVSNVSSVSSISSLSAPATSPVTSASQSQQQTPNQTPAHARPGSGFLMTTSSGSGSGQGPGPGPVPGSGPGPLPPSGSDLSRAEQLKQMAVQQQQRAMLLQQKHQHTQQQHQQNQTPSWSPAAPPHSPFGGPFNPDKPNSPMMYPQAFNNQKPMVPTMTSNPQKAMNNYLSQNHMSMMNQQPNSMGQNSVNKQAMLSYANTKPLSHYNIEPVGQRMTPPMVSQNKTPMMPYLQQQQPHIQPQAPHISEEQKRLLLMKQKGLLPQTIPYGTLPSHGPDQNPVGLSRPPGSIQASVPGPGTGGPVPGSMTGSPAYLGNQQQVVMMKQLLMEQEKQRVHQLHLMEQQKQQLFREQRQQQLLAEQQQLQQQQHDQMQQHLPRPHPQCKDQQRNPYPVQQVSQFQVSGSAQELAAARNQVLQNVRSPRMMAQNPSMMQMAQVQNSGTIPATGGQTEISMVQYSSGQSNQQGMYSMSPGMNQILQHSNQSNASMARNASQMQRQPIAGQGVGMVAGYGQNLVGNHVLVQQQVKGPVGQSLPKAQVQRLHLMGSSGAQPAQSWQQQSLQGLPNRTQANSEMGPFNKSSYALQPGQPKMAKQHFVQAMGQPGLEAAGTVGGQMMPHFAGQPRTNQPRQIIMSGMTQTIHNMGGFNQGTTAQQLTAGCYAQSNPSQGYHTRNANQDLSFNYISQSAAGSFSSLSDSVDLMDSLIKGGSTEGWMQEFDEIFGNQP</sequence>
<feature type="compositionally biased region" description="Low complexity" evidence="8">
    <location>
        <begin position="387"/>
        <end position="411"/>
    </location>
</feature>
<feature type="compositionally biased region" description="Polar residues" evidence="8">
    <location>
        <begin position="215"/>
        <end position="224"/>
    </location>
</feature>
<dbReference type="STRING" id="7868.ENSCMIP00000048205"/>
<feature type="region of interest" description="Disordered" evidence="8">
    <location>
        <begin position="644"/>
        <end position="677"/>
    </location>
</feature>
<keyword evidence="11" id="KW-1185">Reference proteome</keyword>
<reference evidence="11" key="2">
    <citation type="journal article" date="2007" name="PLoS Biol.">
        <title>Survey sequencing and comparative analysis of the elephant shark (Callorhinchus milii) genome.</title>
        <authorList>
            <person name="Venkatesh B."/>
            <person name="Kirkness E.F."/>
            <person name="Loh Y.H."/>
            <person name="Halpern A.L."/>
            <person name="Lee A.P."/>
            <person name="Johnson J."/>
            <person name="Dandona N."/>
            <person name="Viswanathan L.D."/>
            <person name="Tay A."/>
            <person name="Venter J.C."/>
            <person name="Strausberg R.L."/>
            <person name="Brenner S."/>
        </authorList>
    </citation>
    <scope>NUCLEOTIDE SEQUENCE [LARGE SCALE GENOMIC DNA]</scope>
</reference>
<feature type="domain" description="Neurogenic mastermind-like N-terminal" evidence="9">
    <location>
        <begin position="47"/>
        <end position="106"/>
    </location>
</feature>
<accession>A0A4W3KJD4</accession>
<dbReference type="GO" id="GO:0016607">
    <property type="term" value="C:nuclear speck"/>
    <property type="evidence" value="ECO:0007669"/>
    <property type="project" value="UniProtKB-SubCell"/>
</dbReference>
<dbReference type="SMART" id="SM01275">
    <property type="entry name" value="MamL-1"/>
    <property type="match status" value="1"/>
</dbReference>
<dbReference type="Ensembl" id="ENSCMIT00000048879.1">
    <property type="protein sequence ID" value="ENSCMIP00000048205.1"/>
    <property type="gene ID" value="ENSCMIG00000019716.1"/>
</dbReference>
<evidence type="ECO:0000256" key="4">
    <source>
        <dbReference type="ARBA" id="ARBA00023015"/>
    </source>
</evidence>
<dbReference type="PANTHER" id="PTHR15692:SF8">
    <property type="entry name" value="MASTERMIND-LIKE PROTEIN 3"/>
    <property type="match status" value="1"/>
</dbReference>
<dbReference type="PANTHER" id="PTHR15692">
    <property type="entry name" value="MASTERMIND-LIKE"/>
    <property type="match status" value="1"/>
</dbReference>
<dbReference type="GeneTree" id="ENSGT00950000183201"/>
<dbReference type="InterPro" id="IPR019082">
    <property type="entry name" value="Mastermind-like_N"/>
</dbReference>
<feature type="region of interest" description="Disordered" evidence="8">
    <location>
        <begin position="103"/>
        <end position="122"/>
    </location>
</feature>
<dbReference type="Pfam" id="PF09596">
    <property type="entry name" value="MamL-1"/>
    <property type="match status" value="1"/>
</dbReference>
<reference evidence="11" key="1">
    <citation type="journal article" date="2006" name="Science">
        <title>Ancient noncoding elements conserved in the human genome.</title>
        <authorList>
            <person name="Venkatesh B."/>
            <person name="Kirkness E.F."/>
            <person name="Loh Y.H."/>
            <person name="Halpern A.L."/>
            <person name="Lee A.P."/>
            <person name="Johnson J."/>
            <person name="Dandona N."/>
            <person name="Viswanathan L.D."/>
            <person name="Tay A."/>
            <person name="Venter J.C."/>
            <person name="Strausberg R.L."/>
            <person name="Brenner S."/>
        </authorList>
    </citation>
    <scope>NUCLEOTIDE SEQUENCE [LARGE SCALE GENOMIC DNA]</scope>
</reference>
<dbReference type="OMA" id="HHQMDIK"/>
<evidence type="ECO:0000313" key="11">
    <source>
        <dbReference type="Proteomes" id="UP000314986"/>
    </source>
</evidence>
<feature type="compositionally biased region" description="Low complexity" evidence="8">
    <location>
        <begin position="459"/>
        <end position="494"/>
    </location>
</feature>
<evidence type="ECO:0000256" key="5">
    <source>
        <dbReference type="ARBA" id="ARBA00023159"/>
    </source>
</evidence>
<keyword evidence="6" id="KW-0804">Transcription</keyword>
<feature type="region of interest" description="Disordered" evidence="8">
    <location>
        <begin position="211"/>
        <end position="232"/>
    </location>
</feature>
<dbReference type="Proteomes" id="UP000314986">
    <property type="component" value="Unassembled WGS sequence"/>
</dbReference>
<dbReference type="GO" id="GO:0003713">
    <property type="term" value="F:transcription coactivator activity"/>
    <property type="evidence" value="ECO:0007669"/>
    <property type="project" value="InterPro"/>
</dbReference>
<dbReference type="AlphaFoldDB" id="A0A4W3KJD4"/>
<keyword evidence="3" id="KW-0914">Notch signaling pathway</keyword>
<feature type="compositionally biased region" description="Polar residues" evidence="8">
    <location>
        <begin position="349"/>
        <end position="368"/>
    </location>
</feature>
<keyword evidence="5" id="KW-0010">Activator</keyword>
<feature type="compositionally biased region" description="Polar residues" evidence="8">
    <location>
        <begin position="162"/>
        <end position="176"/>
    </location>
</feature>
<reference evidence="10" key="5">
    <citation type="submission" date="2025-09" db="UniProtKB">
        <authorList>
            <consortium name="Ensembl"/>
        </authorList>
    </citation>
    <scope>IDENTIFICATION</scope>
</reference>
<proteinExistence type="inferred from homology"/>
<feature type="compositionally biased region" description="Basic and acidic residues" evidence="8">
    <location>
        <begin position="103"/>
        <end position="119"/>
    </location>
</feature>
<feature type="compositionally biased region" description="Pro residues" evidence="8">
    <location>
        <begin position="434"/>
        <end position="448"/>
    </location>
</feature>
<evidence type="ECO:0000256" key="3">
    <source>
        <dbReference type="ARBA" id="ARBA00022976"/>
    </source>
</evidence>
<feature type="compositionally biased region" description="Low complexity" evidence="8">
    <location>
        <begin position="1"/>
        <end position="31"/>
    </location>
</feature>
<protein>
    <submittedName>
        <fullName evidence="10">Mastermind-like transcriptional coactivator 3</fullName>
    </submittedName>
</protein>
<feature type="compositionally biased region" description="Polar residues" evidence="8">
    <location>
        <begin position="329"/>
        <end position="342"/>
    </location>
</feature>
<evidence type="ECO:0000256" key="8">
    <source>
        <dbReference type="SAM" id="MobiDB-lite"/>
    </source>
</evidence>
<feature type="region of interest" description="Disordered" evidence="8">
    <location>
        <begin position="155"/>
        <end position="197"/>
    </location>
</feature>
<evidence type="ECO:0000256" key="6">
    <source>
        <dbReference type="ARBA" id="ARBA00023163"/>
    </source>
</evidence>
<reference evidence="11" key="3">
    <citation type="journal article" date="2014" name="Nature">
        <title>Elephant shark genome provides unique insights into gnathostome evolution.</title>
        <authorList>
            <consortium name="International Elephant Shark Genome Sequencing Consortium"/>
            <person name="Venkatesh B."/>
            <person name="Lee A.P."/>
            <person name="Ravi V."/>
            <person name="Maurya A.K."/>
            <person name="Lian M.M."/>
            <person name="Swann J.B."/>
            <person name="Ohta Y."/>
            <person name="Flajnik M.F."/>
            <person name="Sutoh Y."/>
            <person name="Kasahara M."/>
            <person name="Hoon S."/>
            <person name="Gangu V."/>
            <person name="Roy S.W."/>
            <person name="Irimia M."/>
            <person name="Korzh V."/>
            <person name="Kondrychyn I."/>
            <person name="Lim Z.W."/>
            <person name="Tay B.H."/>
            <person name="Tohari S."/>
            <person name="Kong K.W."/>
            <person name="Ho S."/>
            <person name="Lorente-Galdos B."/>
            <person name="Quilez J."/>
            <person name="Marques-Bonet T."/>
            <person name="Raney B.J."/>
            <person name="Ingham P.W."/>
            <person name="Tay A."/>
            <person name="Hillier L.W."/>
            <person name="Minx P."/>
            <person name="Boehm T."/>
            <person name="Wilson R.K."/>
            <person name="Brenner S."/>
            <person name="Warren W.C."/>
        </authorList>
    </citation>
    <scope>NUCLEOTIDE SEQUENCE [LARGE SCALE GENOMIC DNA]</scope>
</reference>
<evidence type="ECO:0000313" key="10">
    <source>
        <dbReference type="Ensembl" id="ENSCMIP00000048205.1"/>
    </source>
</evidence>
<dbReference type="Pfam" id="PF20801">
    <property type="entry name" value="MAML1_3_TAD2"/>
    <property type="match status" value="1"/>
</dbReference>
<comment type="subcellular location">
    <subcellularLocation>
        <location evidence="1">Nucleus speckle</location>
    </subcellularLocation>
</comment>
<dbReference type="InParanoid" id="A0A4W3KJD4"/>
<feature type="region of interest" description="Disordered" evidence="8">
    <location>
        <begin position="733"/>
        <end position="762"/>
    </location>
</feature>
<evidence type="ECO:0000256" key="7">
    <source>
        <dbReference type="ARBA" id="ARBA00023242"/>
    </source>
</evidence>
<feature type="compositionally biased region" description="Low complexity" evidence="8">
    <location>
        <begin position="733"/>
        <end position="749"/>
    </location>
</feature>
<feature type="region of interest" description="Disordered" evidence="8">
    <location>
        <begin position="387"/>
        <end position="516"/>
    </location>
</feature>
<keyword evidence="4" id="KW-0805">Transcription regulation</keyword>
<feature type="compositionally biased region" description="Gly residues" evidence="8">
    <location>
        <begin position="32"/>
        <end position="46"/>
    </location>
</feature>
<comment type="similarity">
    <text evidence="2">Belongs to the mastermind family.</text>
</comment>
<name>A0A4W3KJD4_CALMI</name>
<dbReference type="GO" id="GO:0007221">
    <property type="term" value="P:positive regulation of transcription of Notch receptor target"/>
    <property type="evidence" value="ECO:0007669"/>
    <property type="project" value="InterPro"/>
</dbReference>
<feature type="region of interest" description="Disordered" evidence="8">
    <location>
        <begin position="326"/>
        <end position="371"/>
    </location>
</feature>
<evidence type="ECO:0000256" key="2">
    <source>
        <dbReference type="ARBA" id="ARBA00008081"/>
    </source>
</evidence>
<dbReference type="InterPro" id="IPR046369">
    <property type="entry name" value="MAML1-3"/>
</dbReference>